<reference evidence="1" key="2">
    <citation type="submission" date="2025-09" db="UniProtKB">
        <authorList>
            <consortium name="EnsemblPlants"/>
        </authorList>
    </citation>
    <scope>IDENTIFICATION</scope>
</reference>
<keyword evidence="2" id="KW-1185">Reference proteome</keyword>
<evidence type="ECO:0000313" key="2">
    <source>
        <dbReference type="Proteomes" id="UP001732700"/>
    </source>
</evidence>
<evidence type="ECO:0000313" key="1">
    <source>
        <dbReference type="EnsemblPlants" id="AVESA.00010b.r2.6AG1046640.1.CDS.1"/>
    </source>
</evidence>
<sequence length="402" mass="43849">MEPAPAPVTAATGALKPVVAKLAALIGDEGLKGVHVDIQLLADELSAMDTFLLNMAEAEDPADDVQDKAWMDKVRELSYDMEDSIDDFIIVGGHKYVDNPDHGFVEKMKGQAGKDFKEEIIGFLGKVEDLSGAMKAPRQASGDLKEEIVEVTHAAVDPAALAMFELLSKRDEPAKAELLKLLTQDEDEGCELLLAEVAGGCGTSLAEVDQGFELLQVEEDGCDLTEEQEQQQEEQETEDGCDQSPLAEEDQGSELLRVEEGGCDLAAEEQQQEEEQETEDGCDQSPLAEEDDGCDSPLAEEEDGCGSPLAEEDEEDNGCESQTRKQPKVVTIVGAGGTDLANQVYEELRVKFDYWSFISLSPNPELTGILTILLLEFTGQFKEIGSLQQLIDEIKDFLLEKR</sequence>
<dbReference type="EnsemblPlants" id="AVESA.00010b.r2.6AG1046640.1">
    <property type="protein sequence ID" value="AVESA.00010b.r2.6AG1046640.1.CDS.1"/>
    <property type="gene ID" value="AVESA.00010b.r2.6AG1046640"/>
</dbReference>
<reference evidence="1" key="1">
    <citation type="submission" date="2021-05" db="EMBL/GenBank/DDBJ databases">
        <authorList>
            <person name="Scholz U."/>
            <person name="Mascher M."/>
            <person name="Fiebig A."/>
        </authorList>
    </citation>
    <scope>NUCLEOTIDE SEQUENCE [LARGE SCALE GENOMIC DNA]</scope>
</reference>
<name>A0ACD5YY19_AVESA</name>
<dbReference type="Proteomes" id="UP001732700">
    <property type="component" value="Chromosome 6A"/>
</dbReference>
<accession>A0ACD5YY19</accession>
<proteinExistence type="predicted"/>
<organism evidence="1 2">
    <name type="scientific">Avena sativa</name>
    <name type="common">Oat</name>
    <dbReference type="NCBI Taxonomy" id="4498"/>
    <lineage>
        <taxon>Eukaryota</taxon>
        <taxon>Viridiplantae</taxon>
        <taxon>Streptophyta</taxon>
        <taxon>Embryophyta</taxon>
        <taxon>Tracheophyta</taxon>
        <taxon>Spermatophyta</taxon>
        <taxon>Magnoliopsida</taxon>
        <taxon>Liliopsida</taxon>
        <taxon>Poales</taxon>
        <taxon>Poaceae</taxon>
        <taxon>BOP clade</taxon>
        <taxon>Pooideae</taxon>
        <taxon>Poodae</taxon>
        <taxon>Poeae</taxon>
        <taxon>Poeae Chloroplast Group 1 (Aveneae type)</taxon>
        <taxon>Aveninae</taxon>
        <taxon>Avena</taxon>
    </lineage>
</organism>
<protein>
    <submittedName>
        <fullName evidence="1">Uncharacterized protein</fullName>
    </submittedName>
</protein>